<reference evidence="1 2" key="1">
    <citation type="submission" date="2016-10" db="EMBL/GenBank/DDBJ databases">
        <title>The Draft Genome Sequence of Actinokineospora bangkokensis 44EHWT reveals the biosynthetic pathway of antifungal compounds Thailandins with unusual extender unit butylmalonyl-CoA.</title>
        <authorList>
            <person name="Greule A."/>
            <person name="Intra B."/>
            <person name="Flemming S."/>
            <person name="Rommel M.G."/>
            <person name="Panbangred W."/>
            <person name="Bechthold A."/>
        </authorList>
    </citation>
    <scope>NUCLEOTIDE SEQUENCE [LARGE SCALE GENOMIC DNA]</scope>
    <source>
        <strain evidence="1 2">44EHW</strain>
    </source>
</reference>
<sequence length="63" mass="6541">MNEDEELAVPAEIHTVCQCCGGGGMVADPKLAVIVGEPRPLDNGRPCPHCDTTGQFAGIIPPL</sequence>
<protein>
    <submittedName>
        <fullName evidence="1">Uncharacterized protein</fullName>
    </submittedName>
</protein>
<evidence type="ECO:0000313" key="2">
    <source>
        <dbReference type="Proteomes" id="UP000186040"/>
    </source>
</evidence>
<dbReference type="OrthoDB" id="3696204at2"/>
<evidence type="ECO:0000313" key="1">
    <source>
        <dbReference type="EMBL" id="OLR89500.1"/>
    </source>
</evidence>
<keyword evidence="2" id="KW-1185">Reference proteome</keyword>
<proteinExistence type="predicted"/>
<gene>
    <name evidence="1" type="ORF">BJP25_05295</name>
</gene>
<dbReference type="RefSeq" id="WP_075978683.1">
    <property type="nucleotide sequence ID" value="NZ_MKQR01000032.1"/>
</dbReference>
<name>A0A1Q9LBV3_9PSEU</name>
<dbReference type="AlphaFoldDB" id="A0A1Q9LBV3"/>
<dbReference type="EMBL" id="MKQR01000032">
    <property type="protein sequence ID" value="OLR89500.1"/>
    <property type="molecule type" value="Genomic_DNA"/>
</dbReference>
<comment type="caution">
    <text evidence="1">The sequence shown here is derived from an EMBL/GenBank/DDBJ whole genome shotgun (WGS) entry which is preliminary data.</text>
</comment>
<accession>A0A1Q9LBV3</accession>
<dbReference type="Proteomes" id="UP000186040">
    <property type="component" value="Unassembled WGS sequence"/>
</dbReference>
<organism evidence="1 2">
    <name type="scientific">Actinokineospora bangkokensis</name>
    <dbReference type="NCBI Taxonomy" id="1193682"/>
    <lineage>
        <taxon>Bacteria</taxon>
        <taxon>Bacillati</taxon>
        <taxon>Actinomycetota</taxon>
        <taxon>Actinomycetes</taxon>
        <taxon>Pseudonocardiales</taxon>
        <taxon>Pseudonocardiaceae</taxon>
        <taxon>Actinokineospora</taxon>
    </lineage>
</organism>
<dbReference type="STRING" id="1193682.BJP25_05295"/>